<evidence type="ECO:0000313" key="3">
    <source>
        <dbReference type="EMBL" id="CDM22498.1"/>
    </source>
</evidence>
<proteinExistence type="predicted"/>
<evidence type="ECO:0000313" key="4">
    <source>
        <dbReference type="Proteomes" id="UP000019805"/>
    </source>
</evidence>
<dbReference type="Pfam" id="PF04754">
    <property type="entry name" value="Transposase_31"/>
    <property type="match status" value="1"/>
</dbReference>
<dbReference type="RefSeq" id="WP_043678795.1">
    <property type="nucleotide sequence ID" value="NZ_HG916765.1"/>
</dbReference>
<dbReference type="InterPro" id="IPR006842">
    <property type="entry name" value="Transposase_31"/>
</dbReference>
<reference evidence="3 4" key="1">
    <citation type="journal article" date="2014" name="BMC Microbiol.">
        <title>The oxygen-independent metabolism of cyclic monoterpenes in Castellaniella defragrans 65Phen.</title>
        <authorList>
            <person name="Petasch J."/>
            <person name="Disch E.M."/>
            <person name="Markert S."/>
            <person name="Becher D."/>
            <person name="Schweder T."/>
            <person name="Huttel B."/>
            <person name="Reinhardt R."/>
            <person name="Harder J."/>
        </authorList>
    </citation>
    <scope>NUCLEOTIDE SEQUENCE [LARGE SCALE GENOMIC DNA]</scope>
    <source>
        <strain evidence="3">65Phen</strain>
    </source>
</reference>
<dbReference type="PANTHER" id="PTHR34611:SF2">
    <property type="entry name" value="INACTIVE RECOMBINATION-PROMOTING NUCLEASE-LIKE PROTEIN RPNE-RELATED"/>
    <property type="match status" value="1"/>
</dbReference>
<feature type="domain" description="Transposase (putative) YhgA-like" evidence="1">
    <location>
        <begin position="3"/>
        <end position="204"/>
    </location>
</feature>
<dbReference type="eggNOG" id="COG5464">
    <property type="taxonomic scope" value="Bacteria"/>
</dbReference>
<accession>W8WS47</accession>
<dbReference type="AlphaFoldDB" id="W8WS47"/>
<dbReference type="InterPro" id="IPR025587">
    <property type="entry name" value="DUF4351"/>
</dbReference>
<dbReference type="Proteomes" id="UP000019805">
    <property type="component" value="Chromosome"/>
</dbReference>
<dbReference type="STRING" id="1437824.BN940_00086"/>
<keyword evidence="4" id="KW-1185">Reference proteome</keyword>
<dbReference type="PANTHER" id="PTHR34611">
    <property type="match status" value="1"/>
</dbReference>
<sequence length="314" mass="36102">MGRHDASCKLLFSSPEMVRDLIVGFVPDKWLRGLDYTTLERVSGSYVTDDLRERADDIVWRVRADGQWMYLYLLIEFQSTVDPWMPVRMLTYVGLLYQDLIRRGDVLPGHRLPPVLPIVFYNGDGRWRAATDIAALIPRLPGRLARFLPRLEYVLVDENRYSAAHLARLRNLVAAVMRMERPESERDVLDLVDLVGEMLEDKPELRRTFATWMHGVLERRSGHAMALPRVRDLKELKMKLAERFVQWAEQHKQEGRQEGRQEGEALLLQRMLTRRFGPLPAAVTARIAAAGAADLEAWSDRLLDAASLDAVFGR</sequence>
<dbReference type="HOGENOM" id="CLU_059548_0_1_4"/>
<dbReference type="OrthoDB" id="932587at2"/>
<dbReference type="Pfam" id="PF14261">
    <property type="entry name" value="DUF4351"/>
    <property type="match status" value="1"/>
</dbReference>
<feature type="domain" description="DUF4351" evidence="2">
    <location>
        <begin position="257"/>
        <end position="309"/>
    </location>
</feature>
<dbReference type="EMBL" id="HG916765">
    <property type="protein sequence ID" value="CDM22498.1"/>
    <property type="molecule type" value="Genomic_DNA"/>
</dbReference>
<dbReference type="KEGG" id="cdn:BN940_00086"/>
<gene>
    <name evidence="3" type="ORF">BN940_00086</name>
</gene>
<dbReference type="PATRIC" id="fig|1437824.5.peg.19"/>
<evidence type="ECO:0000259" key="1">
    <source>
        <dbReference type="Pfam" id="PF04754"/>
    </source>
</evidence>
<name>W8WS47_CASD6</name>
<evidence type="ECO:0000259" key="2">
    <source>
        <dbReference type="Pfam" id="PF14261"/>
    </source>
</evidence>
<protein>
    <submittedName>
        <fullName evidence="3">Transposase</fullName>
    </submittedName>
</protein>
<dbReference type="InterPro" id="IPR051699">
    <property type="entry name" value="Rpn/YhgA-like_nuclease"/>
</dbReference>
<organism evidence="3 4">
    <name type="scientific">Castellaniella defragrans (strain DSM 12143 / CCUG 39792 / 65Phen)</name>
    <name type="common">Alcaligenes defragrans</name>
    <dbReference type="NCBI Taxonomy" id="1437824"/>
    <lineage>
        <taxon>Bacteria</taxon>
        <taxon>Pseudomonadati</taxon>
        <taxon>Pseudomonadota</taxon>
        <taxon>Betaproteobacteria</taxon>
        <taxon>Burkholderiales</taxon>
        <taxon>Alcaligenaceae</taxon>
        <taxon>Castellaniella</taxon>
    </lineage>
</organism>